<reference evidence="2 3" key="1">
    <citation type="submission" date="2021-06" db="EMBL/GenBank/DDBJ databases">
        <authorList>
            <person name="Sun Q."/>
            <person name="Li D."/>
        </authorList>
    </citation>
    <scope>NUCLEOTIDE SEQUENCE [LARGE SCALE GENOMIC DNA]</scope>
    <source>
        <strain evidence="2 3">MSJ-5</strain>
    </source>
</reference>
<evidence type="ECO:0000313" key="3">
    <source>
        <dbReference type="Proteomes" id="UP000779508"/>
    </source>
</evidence>
<organism evidence="2 3">
    <name type="scientific">Alkaliphilus flagellatus</name>
    <dbReference type="NCBI Taxonomy" id="2841507"/>
    <lineage>
        <taxon>Bacteria</taxon>
        <taxon>Bacillati</taxon>
        <taxon>Bacillota</taxon>
        <taxon>Clostridia</taxon>
        <taxon>Peptostreptococcales</taxon>
        <taxon>Natronincolaceae</taxon>
        <taxon>Alkaliphilus</taxon>
    </lineage>
</organism>
<name>A0ABS6G6J0_9FIRM</name>
<proteinExistence type="predicted"/>
<sequence>MLYAIKANRQYKIEEDEKQKFIDRGYEIARLEEGKLVFEEVETEETKEIAKLKAKIKKLEKELEELKKVEDLEKEKKSKGEGK</sequence>
<dbReference type="RefSeq" id="WP_216418766.1">
    <property type="nucleotide sequence ID" value="NZ_JAHLQK010000006.1"/>
</dbReference>
<evidence type="ECO:0000313" key="2">
    <source>
        <dbReference type="EMBL" id="MBU5677771.1"/>
    </source>
</evidence>
<keyword evidence="3" id="KW-1185">Reference proteome</keyword>
<accession>A0ABS6G6J0</accession>
<feature type="coiled-coil region" evidence="1">
    <location>
        <begin position="42"/>
        <end position="79"/>
    </location>
</feature>
<keyword evidence="1" id="KW-0175">Coiled coil</keyword>
<evidence type="ECO:0000256" key="1">
    <source>
        <dbReference type="SAM" id="Coils"/>
    </source>
</evidence>
<dbReference type="EMBL" id="JAHLQK010000006">
    <property type="protein sequence ID" value="MBU5677771.1"/>
    <property type="molecule type" value="Genomic_DNA"/>
</dbReference>
<dbReference type="Proteomes" id="UP000779508">
    <property type="component" value="Unassembled WGS sequence"/>
</dbReference>
<gene>
    <name evidence="2" type="ORF">KQI88_15235</name>
</gene>
<comment type="caution">
    <text evidence="2">The sequence shown here is derived from an EMBL/GenBank/DDBJ whole genome shotgun (WGS) entry which is preliminary data.</text>
</comment>
<protein>
    <submittedName>
        <fullName evidence="2">Uncharacterized protein</fullName>
    </submittedName>
</protein>